<dbReference type="PANTHER" id="PTHR21180:SF32">
    <property type="entry name" value="ENDONUCLEASE_EXONUCLEASE_PHOSPHATASE FAMILY DOMAIN-CONTAINING PROTEIN 1"/>
    <property type="match status" value="1"/>
</dbReference>
<reference evidence="2" key="1">
    <citation type="submission" date="2020-10" db="EMBL/GenBank/DDBJ databases">
        <authorList>
            <person name="Gilroy R."/>
        </authorList>
    </citation>
    <scope>NUCLEOTIDE SEQUENCE</scope>
    <source>
        <strain evidence="2">ChiHecec2B26-709</strain>
    </source>
</reference>
<gene>
    <name evidence="2" type="ORF">IAC35_05830</name>
</gene>
<keyword evidence="1" id="KW-1133">Transmembrane helix</keyword>
<keyword evidence="1" id="KW-0812">Transmembrane</keyword>
<dbReference type="GO" id="GO:0015627">
    <property type="term" value="C:type II protein secretion system complex"/>
    <property type="evidence" value="ECO:0007669"/>
    <property type="project" value="TreeGrafter"/>
</dbReference>
<evidence type="ECO:0000256" key="1">
    <source>
        <dbReference type="SAM" id="Phobius"/>
    </source>
</evidence>
<dbReference type="InterPro" id="IPR010994">
    <property type="entry name" value="RuvA_2-like"/>
</dbReference>
<dbReference type="InterPro" id="IPR051675">
    <property type="entry name" value="Endo/Exo/Phosphatase_dom_1"/>
</dbReference>
<dbReference type="GO" id="GO:0015628">
    <property type="term" value="P:protein secretion by the type II secretion system"/>
    <property type="evidence" value="ECO:0007669"/>
    <property type="project" value="TreeGrafter"/>
</dbReference>
<dbReference type="EMBL" id="DVLC01000109">
    <property type="protein sequence ID" value="HIT47357.1"/>
    <property type="molecule type" value="Genomic_DNA"/>
</dbReference>
<dbReference type="SUPFAM" id="SSF47781">
    <property type="entry name" value="RuvA domain 2-like"/>
    <property type="match status" value="2"/>
</dbReference>
<evidence type="ECO:0000313" key="3">
    <source>
        <dbReference type="Proteomes" id="UP000886881"/>
    </source>
</evidence>
<keyword evidence="1" id="KW-0472">Membrane</keyword>
<accession>A0A9D1GQG1</accession>
<proteinExistence type="predicted"/>
<sequence length="329" mass="36538">MRERKDSAEKRSDRSSSVFKAGAVSLVFLVIGYQAALFINRAAILGIEAARDSPDTVYVVRHVTDPSAKSAVSLAEEAYVRSRPGAGSGAGGDVPPDAVVVRTDTFRREAEHSPRILEARERTRRVESFEFDPNTVSVEDLVRLGFSAKQARSIANYRLKGGRFRRRSDFARSFVVSDSIYRRLEPYIMIPKVDINTADSAEFDALPGIGPYFAAKMVEYRAELGGYSSPRQLIDIYNFGEERYEGLKDLVCCSEPEPYRLWTLPADSLRLHPYIRSWRAANAIVLYRRNNPADSLSVEGIAAAGILPPEDASRLALCRIAPPISADDE</sequence>
<comment type="caution">
    <text evidence="2">The sequence shown here is derived from an EMBL/GenBank/DDBJ whole genome shotgun (WGS) entry which is preliminary data.</text>
</comment>
<dbReference type="Pfam" id="PF12836">
    <property type="entry name" value="HHH_3"/>
    <property type="match status" value="1"/>
</dbReference>
<name>A0A9D1GQG1_9BACT</name>
<organism evidence="2 3">
    <name type="scientific">Candidatus Cryptobacteroides merdipullorum</name>
    <dbReference type="NCBI Taxonomy" id="2840771"/>
    <lineage>
        <taxon>Bacteria</taxon>
        <taxon>Pseudomonadati</taxon>
        <taxon>Bacteroidota</taxon>
        <taxon>Bacteroidia</taxon>
        <taxon>Bacteroidales</taxon>
        <taxon>Candidatus Cryptobacteroides</taxon>
    </lineage>
</organism>
<evidence type="ECO:0000313" key="2">
    <source>
        <dbReference type="EMBL" id="HIT47357.1"/>
    </source>
</evidence>
<protein>
    <submittedName>
        <fullName evidence="2">Helix-hairpin-helix domain-containing protein</fullName>
    </submittedName>
</protein>
<feature type="transmembrane region" description="Helical" evidence="1">
    <location>
        <begin position="21"/>
        <end position="39"/>
    </location>
</feature>
<reference evidence="2" key="2">
    <citation type="journal article" date="2021" name="PeerJ">
        <title>Extensive microbial diversity within the chicken gut microbiome revealed by metagenomics and culture.</title>
        <authorList>
            <person name="Gilroy R."/>
            <person name="Ravi A."/>
            <person name="Getino M."/>
            <person name="Pursley I."/>
            <person name="Horton D.L."/>
            <person name="Alikhan N.F."/>
            <person name="Baker D."/>
            <person name="Gharbi K."/>
            <person name="Hall N."/>
            <person name="Watson M."/>
            <person name="Adriaenssens E.M."/>
            <person name="Foster-Nyarko E."/>
            <person name="Jarju S."/>
            <person name="Secka A."/>
            <person name="Antonio M."/>
            <person name="Oren A."/>
            <person name="Chaudhuri R.R."/>
            <person name="La Ragione R."/>
            <person name="Hildebrand F."/>
            <person name="Pallen M.J."/>
        </authorList>
    </citation>
    <scope>NUCLEOTIDE SEQUENCE</scope>
    <source>
        <strain evidence="2">ChiHecec2B26-709</strain>
    </source>
</reference>
<dbReference type="AlphaFoldDB" id="A0A9D1GQG1"/>
<dbReference type="Proteomes" id="UP000886881">
    <property type="component" value="Unassembled WGS sequence"/>
</dbReference>
<dbReference type="PANTHER" id="PTHR21180">
    <property type="entry name" value="ENDONUCLEASE/EXONUCLEASE/PHOSPHATASE FAMILY DOMAIN-CONTAINING PROTEIN 1"/>
    <property type="match status" value="1"/>
</dbReference>
<dbReference type="Gene3D" id="1.10.150.320">
    <property type="entry name" value="Photosystem II 12 kDa extrinsic protein"/>
    <property type="match status" value="1"/>
</dbReference>